<evidence type="ECO:0000313" key="3">
    <source>
        <dbReference type="Proteomes" id="UP000199170"/>
    </source>
</evidence>
<evidence type="ECO:0000256" key="1">
    <source>
        <dbReference type="SAM" id="Phobius"/>
    </source>
</evidence>
<accession>A0A1H3INU7</accession>
<protein>
    <submittedName>
        <fullName evidence="2">Uncharacterized protein</fullName>
    </submittedName>
</protein>
<reference evidence="3" key="1">
    <citation type="submission" date="2016-10" db="EMBL/GenBank/DDBJ databases">
        <authorList>
            <person name="Varghese N."/>
            <person name="Submissions S."/>
        </authorList>
    </citation>
    <scope>NUCLEOTIDE SEQUENCE [LARGE SCALE GENOMIC DNA]</scope>
    <source>
        <strain evidence="3">CGMCC 1.10118</strain>
    </source>
</reference>
<dbReference type="STRING" id="660517.SAMN04487946_110100"/>
<keyword evidence="3" id="KW-1185">Reference proteome</keyword>
<feature type="transmembrane region" description="Helical" evidence="1">
    <location>
        <begin position="58"/>
        <end position="75"/>
    </location>
</feature>
<keyword evidence="1" id="KW-0812">Transmembrane</keyword>
<dbReference type="Proteomes" id="UP000199170">
    <property type="component" value="Unassembled WGS sequence"/>
</dbReference>
<dbReference type="EMBL" id="FNPB01000010">
    <property type="protein sequence ID" value="SDY29277.1"/>
    <property type="molecule type" value="Genomic_DNA"/>
</dbReference>
<keyword evidence="1" id="KW-1133">Transmembrane helix</keyword>
<keyword evidence="1" id="KW-0472">Membrane</keyword>
<gene>
    <name evidence="2" type="ORF">SAMN04487946_110100</name>
</gene>
<proteinExistence type="predicted"/>
<feature type="transmembrane region" description="Helical" evidence="1">
    <location>
        <begin position="12"/>
        <end position="30"/>
    </location>
</feature>
<sequence length="76" mass="8108">MMSQGLFTGMIVLFWVAEALFGALVVYWFLTQGFDSDADTAAGGPVELEDKSETLRSLGMWAAFFGAIILGIVVGA</sequence>
<name>A0A1H3INU7_9EURY</name>
<dbReference type="AlphaFoldDB" id="A0A1H3INU7"/>
<evidence type="ECO:0000313" key="2">
    <source>
        <dbReference type="EMBL" id="SDY29277.1"/>
    </source>
</evidence>
<organism evidence="2 3">
    <name type="scientific">Halobellus clavatus</name>
    <dbReference type="NCBI Taxonomy" id="660517"/>
    <lineage>
        <taxon>Archaea</taxon>
        <taxon>Methanobacteriati</taxon>
        <taxon>Methanobacteriota</taxon>
        <taxon>Stenosarchaea group</taxon>
        <taxon>Halobacteria</taxon>
        <taxon>Halobacteriales</taxon>
        <taxon>Haloferacaceae</taxon>
        <taxon>Halobellus</taxon>
    </lineage>
</organism>